<evidence type="ECO:0000256" key="5">
    <source>
        <dbReference type="ARBA" id="ARBA00038092"/>
    </source>
</evidence>
<dbReference type="VEuPathDB" id="FungiDB:CC1G_13641"/>
<dbReference type="InParanoid" id="D6RK60"/>
<dbReference type="PANTHER" id="PTHR46042:SF1">
    <property type="entry name" value="DIPHTHINE METHYLTRANSFERASE"/>
    <property type="match status" value="1"/>
</dbReference>
<dbReference type="AlphaFoldDB" id="D6RK60"/>
<dbReference type="Gene3D" id="2.130.10.10">
    <property type="entry name" value="YVTN repeat-like/Quinoprotein amine dehydrogenase"/>
    <property type="match status" value="1"/>
</dbReference>
<feature type="repeat" description="WD" evidence="8">
    <location>
        <begin position="195"/>
        <end position="216"/>
    </location>
</feature>
<name>D6RK60_COPC7</name>
<gene>
    <name evidence="9" type="ORF">CC1G_13641</name>
</gene>
<sequence>MSPVFDTDYPADSVEFCPNPGFSNIFVCGTYKLVESPKPPAPGLPTPKAYRKGQCLVFRLNESDDLSLLIENSDHVQTLDYPAIPDLKWCHGRTFPRPTLAIADSEGSVSLCQWDHDTGAMIPINSIQCADIDTLCLSLDWNNRLVDAKPLSLAVSLSNGELAYLQVDSTGDLRVIGTWHSHDYEPWVTSWNYHDPNMLFSGGDDLTLKLWDIRNGFERPVMVNRKFEAGVTCIQSHLVDSDLVAVGSYDEKVRFFDTRNLLRPLDELGVGGGAWRIKWHPSASRQNELLIACMHDGFKVGRYSKDTPSSILSEFREHESLAYGADWSFSEGGEKTPIATCSFYDHKLHVWSA</sequence>
<comment type="similarity">
    <text evidence="5">Belongs to the DPH7 family.</text>
</comment>
<dbReference type="GO" id="GO:0017183">
    <property type="term" value="P:protein histidyl modification to diphthamide"/>
    <property type="evidence" value="ECO:0007669"/>
    <property type="project" value="TreeGrafter"/>
</dbReference>
<dbReference type="GO" id="GO:0005737">
    <property type="term" value="C:cytoplasm"/>
    <property type="evidence" value="ECO:0007669"/>
    <property type="project" value="TreeGrafter"/>
</dbReference>
<keyword evidence="2 8" id="KW-0853">WD repeat</keyword>
<comment type="catalytic activity">
    <reaction evidence="7">
        <text>diphthine methyl ester-[translation elongation factor 2] + H2O = diphthine-[translation elongation factor 2] + methanol + H(+)</text>
        <dbReference type="Rhea" id="RHEA:42656"/>
        <dbReference type="Rhea" id="RHEA-COMP:10172"/>
        <dbReference type="Rhea" id="RHEA-COMP:10173"/>
        <dbReference type="ChEBI" id="CHEBI:15377"/>
        <dbReference type="ChEBI" id="CHEBI:15378"/>
        <dbReference type="ChEBI" id="CHEBI:17790"/>
        <dbReference type="ChEBI" id="CHEBI:79005"/>
        <dbReference type="ChEBI" id="CHEBI:82696"/>
        <dbReference type="EC" id="3.1.1.97"/>
    </reaction>
</comment>
<comment type="pathway">
    <text evidence="1">Protein modification; peptidyl-diphthamide biosynthesis.</text>
</comment>
<dbReference type="GO" id="GO:0061685">
    <property type="term" value="F:diphthine methylesterase activity"/>
    <property type="evidence" value="ECO:0007669"/>
    <property type="project" value="UniProtKB-EC"/>
</dbReference>
<evidence type="ECO:0000256" key="7">
    <source>
        <dbReference type="ARBA" id="ARBA00047551"/>
    </source>
</evidence>
<dbReference type="KEGG" id="cci:CC1G_13641"/>
<dbReference type="STRING" id="240176.D6RK60"/>
<dbReference type="InterPro" id="IPR001680">
    <property type="entry name" value="WD40_rpt"/>
</dbReference>
<evidence type="ECO:0000313" key="10">
    <source>
        <dbReference type="Proteomes" id="UP000001861"/>
    </source>
</evidence>
<reference evidence="9 10" key="1">
    <citation type="journal article" date="2010" name="Proc. Natl. Acad. Sci. U.S.A.">
        <title>Insights into evolution of multicellular fungi from the assembled chromosomes of the mushroom Coprinopsis cinerea (Coprinus cinereus).</title>
        <authorList>
            <person name="Stajich J.E."/>
            <person name="Wilke S.K."/>
            <person name="Ahren D."/>
            <person name="Au C.H."/>
            <person name="Birren B.W."/>
            <person name="Borodovsky M."/>
            <person name="Burns C."/>
            <person name="Canback B."/>
            <person name="Casselton L.A."/>
            <person name="Cheng C.K."/>
            <person name="Deng J."/>
            <person name="Dietrich F.S."/>
            <person name="Fargo D.C."/>
            <person name="Farman M.L."/>
            <person name="Gathman A.C."/>
            <person name="Goldberg J."/>
            <person name="Guigo R."/>
            <person name="Hoegger P.J."/>
            <person name="Hooker J.B."/>
            <person name="Huggins A."/>
            <person name="James T.Y."/>
            <person name="Kamada T."/>
            <person name="Kilaru S."/>
            <person name="Kodira C."/>
            <person name="Kues U."/>
            <person name="Kupfer D."/>
            <person name="Kwan H.S."/>
            <person name="Lomsadze A."/>
            <person name="Li W."/>
            <person name="Lilly W.W."/>
            <person name="Ma L.J."/>
            <person name="Mackey A.J."/>
            <person name="Manning G."/>
            <person name="Martin F."/>
            <person name="Muraguchi H."/>
            <person name="Natvig D.O."/>
            <person name="Palmerini H."/>
            <person name="Ramesh M.A."/>
            <person name="Rehmeyer C.J."/>
            <person name="Roe B.A."/>
            <person name="Shenoy N."/>
            <person name="Stanke M."/>
            <person name="Ter-Hovhannisyan V."/>
            <person name="Tunlid A."/>
            <person name="Velagapudi R."/>
            <person name="Vision T.J."/>
            <person name="Zeng Q."/>
            <person name="Zolan M.E."/>
            <person name="Pukkila P.J."/>
        </authorList>
    </citation>
    <scope>NUCLEOTIDE SEQUENCE [LARGE SCALE GENOMIC DNA]</scope>
    <source>
        <strain evidence="10">Okayama-7 / 130 / ATCC MYA-4618 / FGSC 9003</strain>
    </source>
</reference>
<dbReference type="InterPro" id="IPR052415">
    <property type="entry name" value="Diphthine_MTase"/>
</dbReference>
<evidence type="ECO:0000256" key="1">
    <source>
        <dbReference type="ARBA" id="ARBA00005156"/>
    </source>
</evidence>
<dbReference type="PROSITE" id="PS50082">
    <property type="entry name" value="WD_REPEATS_2"/>
    <property type="match status" value="1"/>
</dbReference>
<dbReference type="GeneID" id="6017621"/>
<dbReference type="HOGENOM" id="CLU_036100_2_0_1"/>
<evidence type="ECO:0000256" key="2">
    <source>
        <dbReference type="ARBA" id="ARBA00022574"/>
    </source>
</evidence>
<keyword evidence="10" id="KW-1185">Reference proteome</keyword>
<dbReference type="SUPFAM" id="SSF50978">
    <property type="entry name" value="WD40 repeat-like"/>
    <property type="match status" value="1"/>
</dbReference>
<dbReference type="EMBL" id="AACS02000001">
    <property type="protein sequence ID" value="EFI28615.1"/>
    <property type="molecule type" value="Genomic_DNA"/>
</dbReference>
<comment type="caution">
    <text evidence="9">The sequence shown here is derived from an EMBL/GenBank/DDBJ whole genome shotgun (WGS) entry which is preliminary data.</text>
</comment>
<dbReference type="InterPro" id="IPR015943">
    <property type="entry name" value="WD40/YVTN_repeat-like_dom_sf"/>
</dbReference>
<dbReference type="EC" id="3.1.1.97" evidence="6"/>
<evidence type="ECO:0000256" key="6">
    <source>
        <dbReference type="ARBA" id="ARBA00039131"/>
    </source>
</evidence>
<keyword evidence="4" id="KW-0378">Hydrolase</keyword>
<dbReference type="RefSeq" id="XP_002912109.1">
    <property type="nucleotide sequence ID" value="XM_002912063.1"/>
</dbReference>
<dbReference type="Proteomes" id="UP000001861">
    <property type="component" value="Unassembled WGS sequence"/>
</dbReference>
<dbReference type="Pfam" id="PF00400">
    <property type="entry name" value="WD40"/>
    <property type="match status" value="2"/>
</dbReference>
<evidence type="ECO:0000256" key="8">
    <source>
        <dbReference type="PROSITE-ProRule" id="PRU00221"/>
    </source>
</evidence>
<dbReference type="FunCoup" id="D6RK60">
    <property type="interactions" value="902"/>
</dbReference>
<dbReference type="OMA" id="LDMKWLP"/>
<proteinExistence type="inferred from homology"/>
<dbReference type="PROSITE" id="PS00678">
    <property type="entry name" value="WD_REPEATS_1"/>
    <property type="match status" value="1"/>
</dbReference>
<organism evidence="9 10">
    <name type="scientific">Coprinopsis cinerea (strain Okayama-7 / 130 / ATCC MYA-4618 / FGSC 9003)</name>
    <name type="common">Inky cap fungus</name>
    <name type="synonym">Hormographiella aspergillata</name>
    <dbReference type="NCBI Taxonomy" id="240176"/>
    <lineage>
        <taxon>Eukaryota</taxon>
        <taxon>Fungi</taxon>
        <taxon>Dikarya</taxon>
        <taxon>Basidiomycota</taxon>
        <taxon>Agaricomycotina</taxon>
        <taxon>Agaricomycetes</taxon>
        <taxon>Agaricomycetidae</taxon>
        <taxon>Agaricales</taxon>
        <taxon>Agaricineae</taxon>
        <taxon>Psathyrellaceae</taxon>
        <taxon>Coprinopsis</taxon>
    </lineage>
</organism>
<evidence type="ECO:0000313" key="9">
    <source>
        <dbReference type="EMBL" id="EFI28615.1"/>
    </source>
</evidence>
<dbReference type="InterPro" id="IPR019775">
    <property type="entry name" value="WD40_repeat_CS"/>
</dbReference>
<dbReference type="PANTHER" id="PTHR46042">
    <property type="entry name" value="DIPHTHINE METHYLTRANSFERASE"/>
    <property type="match status" value="1"/>
</dbReference>
<dbReference type="eggNOG" id="KOG0280">
    <property type="taxonomic scope" value="Eukaryota"/>
</dbReference>
<dbReference type="OrthoDB" id="1930760at2759"/>
<dbReference type="SMART" id="SM00320">
    <property type="entry name" value="WD40"/>
    <property type="match status" value="3"/>
</dbReference>
<evidence type="ECO:0000256" key="4">
    <source>
        <dbReference type="ARBA" id="ARBA00022801"/>
    </source>
</evidence>
<dbReference type="InterPro" id="IPR036322">
    <property type="entry name" value="WD40_repeat_dom_sf"/>
</dbReference>
<protein>
    <recommendedName>
        <fullName evidence="6">methylated diphthine methylhydrolase</fullName>
        <ecNumber evidence="6">3.1.1.97</ecNumber>
    </recommendedName>
</protein>
<evidence type="ECO:0000256" key="3">
    <source>
        <dbReference type="ARBA" id="ARBA00022737"/>
    </source>
</evidence>
<keyword evidence="3" id="KW-0677">Repeat</keyword>
<accession>D6RK60</accession>